<name>A0A836IUB7_9TRYP</name>
<feature type="compositionally biased region" description="Polar residues" evidence="1">
    <location>
        <begin position="583"/>
        <end position="595"/>
    </location>
</feature>
<dbReference type="AlphaFoldDB" id="A0A836IUB7"/>
<feature type="compositionally biased region" description="Polar residues" evidence="1">
    <location>
        <begin position="642"/>
        <end position="653"/>
    </location>
</feature>
<feature type="compositionally biased region" description="Basic residues" evidence="1">
    <location>
        <begin position="763"/>
        <end position="775"/>
    </location>
</feature>
<organism evidence="2 3">
    <name type="scientific">Porcisia hertigi</name>
    <dbReference type="NCBI Taxonomy" id="2761500"/>
    <lineage>
        <taxon>Eukaryota</taxon>
        <taxon>Discoba</taxon>
        <taxon>Euglenozoa</taxon>
        <taxon>Kinetoplastea</taxon>
        <taxon>Metakinetoplastina</taxon>
        <taxon>Trypanosomatida</taxon>
        <taxon>Trypanosomatidae</taxon>
        <taxon>Leishmaniinae</taxon>
        <taxon>Porcisia</taxon>
    </lineage>
</organism>
<gene>
    <name evidence="2" type="ORF">JKF63_06333</name>
</gene>
<feature type="compositionally biased region" description="Low complexity" evidence="1">
    <location>
        <begin position="229"/>
        <end position="240"/>
    </location>
</feature>
<keyword evidence="3" id="KW-1185">Reference proteome</keyword>
<protein>
    <submittedName>
        <fullName evidence="2">Uncharacterized protein</fullName>
    </submittedName>
</protein>
<dbReference type="EMBL" id="JAFJZO010000013">
    <property type="protein sequence ID" value="KAG5509628.1"/>
    <property type="molecule type" value="Genomic_DNA"/>
</dbReference>
<feature type="region of interest" description="Disordered" evidence="1">
    <location>
        <begin position="744"/>
        <end position="799"/>
    </location>
</feature>
<sequence>MKSSMADLTRGTHDSMSICVQGGGSSGKPLPSTSMWNYFLCGPQGPNGGYAALPTARCAHEAAPAASPTSYSLGGESGADAPCEIADPQYHSDRVPFEQRSHHLQYDWPYQRNEEQGQQMPYVNSYAPPYESQPPAHHSRRGPGQKSSPHYRRANMAHGRPMPIVAQQRRQQGRYLYPLASDQNAMYYGNQAYAEPLLNCPSPMQKEYQSQNIPLPHTPQAHPQKHTHAAAAAPLARQPPYSAQPRHSVKQPHYPQKPLAGRSGNSAAMPNNWSGPRKRTPQNALLGLFSEGTIQLGDRTHLFADRNGVPYEDEQQQQQRQQELGYKARHEGVPFGSDNSLDHIPQECQASQQGSGFTAALEFENGEYSMVMPSTLVVGQRQRQPGCPQSVHFDPAPAPHTLGEYFSDDNGPIRMNCDAPHTPQSQHADQHRDNAPIVTVGDMVTPQPQHVASQDVSRTPNRRAGHVTHYPGGSSGSGPSKKPMLTHSNVSGAITSREANESGSGDSSGGAGMTQMYNVGGGTGAPASTSLGGASSAAAAVTTYSTYQRYPSTNNYVIRSGDVYPSHLERRTTTSVAATSSSQDGANESRSTSNALFVPPLPRSAGATDGDTAMEHRPPQGQAVSTCAPLKGQQHQQRHPSECSSATGESQTTNDREDYSPHIAAPIKHRPIIPSVNQPNQFDGMHDSQHQPEEQYRPPSERGNTGSDYHGHVNSTSEACRISGIYAQGASVSRTPLLNEDVKTNTAFSGSPYDGCPMAPSRERRKKANAGRRGARSMQTPGISAPLTQQQQRWRMQTH</sequence>
<feature type="compositionally biased region" description="Polar residues" evidence="1">
    <location>
        <begin position="702"/>
        <end position="714"/>
    </location>
</feature>
<feature type="compositionally biased region" description="Polar residues" evidence="1">
    <location>
        <begin position="777"/>
        <end position="799"/>
    </location>
</feature>
<dbReference type="GeneID" id="94292360"/>
<feature type="compositionally biased region" description="Polar residues" evidence="1">
    <location>
        <begin position="448"/>
        <end position="459"/>
    </location>
</feature>
<evidence type="ECO:0000256" key="1">
    <source>
        <dbReference type="SAM" id="MobiDB-lite"/>
    </source>
</evidence>
<accession>A0A836IUB7</accession>
<dbReference type="Proteomes" id="UP000674318">
    <property type="component" value="Chromosome 13"/>
</dbReference>
<evidence type="ECO:0000313" key="3">
    <source>
        <dbReference type="Proteomes" id="UP000674318"/>
    </source>
</evidence>
<feature type="region of interest" description="Disordered" evidence="1">
    <location>
        <begin position="571"/>
        <end position="714"/>
    </location>
</feature>
<feature type="region of interest" description="Disordered" evidence="1">
    <location>
        <begin position="125"/>
        <end position="154"/>
    </location>
</feature>
<proteinExistence type="predicted"/>
<dbReference type="OrthoDB" id="267145at2759"/>
<feature type="compositionally biased region" description="Low complexity" evidence="1">
    <location>
        <begin position="573"/>
        <end position="582"/>
    </location>
</feature>
<feature type="region of interest" description="Disordered" evidence="1">
    <location>
        <begin position="448"/>
        <end position="517"/>
    </location>
</feature>
<reference evidence="2 3" key="1">
    <citation type="submission" date="2021-02" db="EMBL/GenBank/DDBJ databases">
        <title>Porcisia hertigi Genome sequencing and assembly.</title>
        <authorList>
            <person name="Almutairi H."/>
            <person name="Gatherer D."/>
        </authorList>
    </citation>
    <scope>NUCLEOTIDE SEQUENCE [LARGE SCALE GENOMIC DNA]</scope>
    <source>
        <strain evidence="2 3">C119</strain>
    </source>
</reference>
<dbReference type="KEGG" id="phet:94292360"/>
<feature type="compositionally biased region" description="Polar residues" evidence="1">
    <location>
        <begin position="263"/>
        <end position="274"/>
    </location>
</feature>
<feature type="region of interest" description="Disordered" evidence="1">
    <location>
        <begin position="204"/>
        <end position="281"/>
    </location>
</feature>
<evidence type="ECO:0000313" key="2">
    <source>
        <dbReference type="EMBL" id="KAG5509628.1"/>
    </source>
</evidence>
<dbReference type="RefSeq" id="XP_067758780.1">
    <property type="nucleotide sequence ID" value="XM_067902283.1"/>
</dbReference>
<feature type="compositionally biased region" description="Basic and acidic residues" evidence="1">
    <location>
        <begin position="684"/>
        <end position="700"/>
    </location>
</feature>
<feature type="compositionally biased region" description="Basic residues" evidence="1">
    <location>
        <begin position="137"/>
        <end position="154"/>
    </location>
</feature>
<comment type="caution">
    <text evidence="2">The sequence shown here is derived from an EMBL/GenBank/DDBJ whole genome shotgun (WGS) entry which is preliminary data.</text>
</comment>